<evidence type="ECO:0000256" key="4">
    <source>
        <dbReference type="ARBA" id="ARBA00023157"/>
    </source>
</evidence>
<dbReference type="SUPFAM" id="SSF48726">
    <property type="entry name" value="Immunoglobulin"/>
    <property type="match status" value="1"/>
</dbReference>
<keyword evidence="3" id="KW-0472">Membrane</keyword>
<dbReference type="GO" id="GO:0009897">
    <property type="term" value="C:external side of plasma membrane"/>
    <property type="evidence" value="ECO:0007669"/>
    <property type="project" value="TreeGrafter"/>
</dbReference>
<dbReference type="SUPFAM" id="SSF54452">
    <property type="entry name" value="MHC antigen-recognition domain"/>
    <property type="match status" value="1"/>
</dbReference>
<evidence type="ECO:0000256" key="1">
    <source>
        <dbReference type="ARBA" id="ARBA00004370"/>
    </source>
</evidence>
<dbReference type="PANTHER" id="PTHR16675">
    <property type="entry name" value="MHC CLASS I-RELATED"/>
    <property type="match status" value="1"/>
</dbReference>
<evidence type="ECO:0000256" key="3">
    <source>
        <dbReference type="ARBA" id="ARBA00023136"/>
    </source>
</evidence>
<dbReference type="InterPro" id="IPR037055">
    <property type="entry name" value="MHC_I-like_Ag-recog_sf"/>
</dbReference>
<evidence type="ECO:0000313" key="8">
    <source>
        <dbReference type="RefSeq" id="XP_023581072.1"/>
    </source>
</evidence>
<proteinExistence type="predicted"/>
<feature type="domain" description="Ig-like" evidence="6">
    <location>
        <begin position="119"/>
        <end position="210"/>
    </location>
</feature>
<dbReference type="GeneID" id="101349427"/>
<dbReference type="Pfam" id="PF00129">
    <property type="entry name" value="MHC_I"/>
    <property type="match status" value="1"/>
</dbReference>
<dbReference type="Proteomes" id="UP000248480">
    <property type="component" value="Unplaced"/>
</dbReference>
<keyword evidence="4" id="KW-1015">Disulfide bond</keyword>
<evidence type="ECO:0000256" key="5">
    <source>
        <dbReference type="ARBA" id="ARBA00023180"/>
    </source>
</evidence>
<dbReference type="Pfam" id="PF07654">
    <property type="entry name" value="C1-set"/>
    <property type="match status" value="1"/>
</dbReference>
<sequence length="234" mass="26906">MDFTDIGMELRMTLSDIMKLQDQKRGLHSLQETLDCEIQEDNGTWGFWDYRYDREPFLSYLPETQRWTVPQSLAQTLALEMKKTWDADRDKHKYYGHHVQGDICKRLWSYLDSGRDFMERTAVNVTLSEAVKGNVILTCWAAGFYAPKITLTWLQDGEPLSMDSQKSGSVLSGGNGTYKTWVSTRLPQGEEQRYSCHLEHSGKNITCPVSHAFMRKPRKRSMSQVHGMASEPPA</sequence>
<dbReference type="InterPro" id="IPR003597">
    <property type="entry name" value="Ig_C1-set"/>
</dbReference>
<dbReference type="InterPro" id="IPR011161">
    <property type="entry name" value="MHC_I-like_Ag-recog"/>
</dbReference>
<dbReference type="SMART" id="SM00407">
    <property type="entry name" value="IGc1"/>
    <property type="match status" value="1"/>
</dbReference>
<accession>A0A2Y9QH41</accession>
<dbReference type="CTD" id="100507436"/>
<evidence type="ECO:0000256" key="2">
    <source>
        <dbReference type="ARBA" id="ARBA00022729"/>
    </source>
</evidence>
<comment type="subcellular location">
    <subcellularLocation>
        <location evidence="1">Membrane</location>
    </subcellularLocation>
</comment>
<dbReference type="PANTHER" id="PTHR16675:SF154">
    <property type="entry name" value="MHC CLASS I POLYPEPTIDE-RELATED SEQUENCE A-RELATED"/>
    <property type="match status" value="1"/>
</dbReference>
<evidence type="ECO:0000259" key="6">
    <source>
        <dbReference type="PROSITE" id="PS50835"/>
    </source>
</evidence>
<keyword evidence="7" id="KW-1185">Reference proteome</keyword>
<dbReference type="InterPro" id="IPR050208">
    <property type="entry name" value="MHC_class-I_related"/>
</dbReference>
<dbReference type="GO" id="GO:0005615">
    <property type="term" value="C:extracellular space"/>
    <property type="evidence" value="ECO:0007669"/>
    <property type="project" value="TreeGrafter"/>
</dbReference>
<dbReference type="InterPro" id="IPR036179">
    <property type="entry name" value="Ig-like_dom_sf"/>
</dbReference>
<gene>
    <name evidence="8" type="primary">MICA</name>
</gene>
<dbReference type="InterPro" id="IPR007110">
    <property type="entry name" value="Ig-like_dom"/>
</dbReference>
<keyword evidence="5" id="KW-0325">Glycoprotein</keyword>
<dbReference type="Gene3D" id="3.30.500.10">
    <property type="entry name" value="MHC class I-like antigen recognition-like"/>
    <property type="match status" value="1"/>
</dbReference>
<dbReference type="Gene3D" id="2.60.40.10">
    <property type="entry name" value="Immunoglobulins"/>
    <property type="match status" value="1"/>
</dbReference>
<dbReference type="AlphaFoldDB" id="A0A2Y9QH41"/>
<organism evidence="7 8">
    <name type="scientific">Trichechus manatus latirostris</name>
    <name type="common">Florida manatee</name>
    <dbReference type="NCBI Taxonomy" id="127582"/>
    <lineage>
        <taxon>Eukaryota</taxon>
        <taxon>Metazoa</taxon>
        <taxon>Chordata</taxon>
        <taxon>Craniata</taxon>
        <taxon>Vertebrata</taxon>
        <taxon>Euteleostomi</taxon>
        <taxon>Mammalia</taxon>
        <taxon>Eutheria</taxon>
        <taxon>Afrotheria</taxon>
        <taxon>Sirenia</taxon>
        <taxon>Trichechidae</taxon>
        <taxon>Trichechus</taxon>
    </lineage>
</organism>
<dbReference type="InterPro" id="IPR011162">
    <property type="entry name" value="MHC_I/II-like_Ag-recog"/>
</dbReference>
<protein>
    <submittedName>
        <fullName evidence="8">MHC class I polypeptide-related sequence A isoform X2</fullName>
    </submittedName>
</protein>
<dbReference type="InterPro" id="IPR013783">
    <property type="entry name" value="Ig-like_fold"/>
</dbReference>
<keyword evidence="2" id="KW-0732">Signal</keyword>
<dbReference type="GO" id="GO:0006955">
    <property type="term" value="P:immune response"/>
    <property type="evidence" value="ECO:0007669"/>
    <property type="project" value="TreeGrafter"/>
</dbReference>
<dbReference type="PROSITE" id="PS50835">
    <property type="entry name" value="IG_LIKE"/>
    <property type="match status" value="1"/>
</dbReference>
<reference evidence="8" key="1">
    <citation type="submission" date="2025-08" db="UniProtKB">
        <authorList>
            <consortium name="RefSeq"/>
        </authorList>
    </citation>
    <scope>IDENTIFICATION</scope>
</reference>
<name>A0A2Y9QH41_TRIMA</name>
<dbReference type="RefSeq" id="XP_023581072.1">
    <property type="nucleotide sequence ID" value="XM_023725304.1"/>
</dbReference>
<dbReference type="FunFam" id="2.60.40.10:FF:000204">
    <property type="entry name" value="Major histocompatibility complex, class I-related protein"/>
    <property type="match status" value="1"/>
</dbReference>
<evidence type="ECO:0000313" key="7">
    <source>
        <dbReference type="Proteomes" id="UP000248480"/>
    </source>
</evidence>